<dbReference type="Pfam" id="PF13646">
    <property type="entry name" value="HEAT_2"/>
    <property type="match status" value="1"/>
</dbReference>
<protein>
    <recommendedName>
        <fullName evidence="5">Aminopeptidase N</fullName>
        <ecNumber evidence="4">3.4.11.2</ecNumber>
    </recommendedName>
    <alternativeName>
        <fullName evidence="14">Alanine aminopeptidase</fullName>
    </alternativeName>
    <alternativeName>
        <fullName evidence="15">Lysyl aminopeptidase</fullName>
    </alternativeName>
</protein>
<dbReference type="GO" id="GO:0030089">
    <property type="term" value="C:phycobilisome"/>
    <property type="evidence" value="ECO:0007669"/>
    <property type="project" value="UniProtKB-KW"/>
</dbReference>
<keyword evidence="10" id="KW-0605">Phycobilisome</keyword>
<dbReference type="InterPro" id="IPR014782">
    <property type="entry name" value="Peptidase_M1_dom"/>
</dbReference>
<keyword evidence="16" id="KW-0175">Coiled coil</keyword>
<dbReference type="SMART" id="SM00567">
    <property type="entry name" value="EZ_HEAT"/>
    <property type="match status" value="5"/>
</dbReference>
<comment type="cofactor">
    <cofactor evidence="2">
        <name>Zn(2+)</name>
        <dbReference type="ChEBI" id="CHEBI:29105"/>
    </cofactor>
</comment>
<comment type="catalytic activity">
    <reaction evidence="1">
        <text>Release of an N-terminal amino acid, Xaa-|-Yaa- from a peptide, amide or arylamide. Xaa is preferably Ala, but may be most amino acids including Pro (slow action). When a terminal hydrophobic residue is followed by a prolyl residue, the two may be released as an intact Xaa-Pro dipeptide.</text>
        <dbReference type="EC" id="3.4.11.2"/>
    </reaction>
</comment>
<evidence type="ECO:0000256" key="16">
    <source>
        <dbReference type="SAM" id="Coils"/>
    </source>
</evidence>
<evidence type="ECO:0000256" key="8">
    <source>
        <dbReference type="ARBA" id="ARBA00022670"/>
    </source>
</evidence>
<evidence type="ECO:0000256" key="11">
    <source>
        <dbReference type="ARBA" id="ARBA00022801"/>
    </source>
</evidence>
<dbReference type="InterPro" id="IPR050344">
    <property type="entry name" value="Peptidase_M1_aminopeptidases"/>
</dbReference>
<dbReference type="EnsemblBacteria" id="BAC09547">
    <property type="protein sequence ID" value="BAC09547"/>
    <property type="gene ID" value="BAC09547"/>
</dbReference>
<keyword evidence="6" id="KW-0031">Aminopeptidase</keyword>
<reference evidence="19 20" key="1">
    <citation type="journal article" date="2002" name="DNA Res.">
        <title>Complete genome structure of the thermophilic cyanobacterium Thermosynechococcus elongatus BP-1.</title>
        <authorList>
            <person name="Nakamura Y."/>
            <person name="Kaneko T."/>
            <person name="Sato S."/>
            <person name="Ikeuchi M."/>
            <person name="Katoh H."/>
            <person name="Sasamoto S."/>
            <person name="Watanabe A."/>
            <person name="Iriguchi M."/>
            <person name="Kawashima K."/>
            <person name="Kimura T."/>
            <person name="Kishida Y."/>
            <person name="Kiyokawa C."/>
            <person name="Kohara M."/>
            <person name="Matsumoto M."/>
            <person name="Matsuno A."/>
            <person name="Nakazaki N."/>
            <person name="Shimpo S."/>
            <person name="Sugimoto M."/>
            <person name="Takeuchi C."/>
            <person name="Yamada M."/>
            <person name="Tabata S."/>
        </authorList>
    </citation>
    <scope>NUCLEOTIDE SEQUENCE [LARGE SCALE GENOMIC DNA]</scope>
    <source>
        <strain evidence="20">IAM M-273 / NIES-2133 / BP-1</strain>
    </source>
</reference>
<dbReference type="GO" id="GO:0016285">
    <property type="term" value="F:alanyl aminopeptidase activity"/>
    <property type="evidence" value="ECO:0007669"/>
    <property type="project" value="UniProtKB-EC"/>
</dbReference>
<evidence type="ECO:0000256" key="9">
    <source>
        <dbReference type="ARBA" id="ARBA00022723"/>
    </source>
</evidence>
<dbReference type="STRING" id="197221.gene:10748603"/>
<feature type="domain" description="Peptidase M1 membrane alanine aminopeptidase" evidence="17">
    <location>
        <begin position="234"/>
        <end position="443"/>
    </location>
</feature>
<evidence type="ECO:0000256" key="12">
    <source>
        <dbReference type="ARBA" id="ARBA00022833"/>
    </source>
</evidence>
<dbReference type="GO" id="GO:0005615">
    <property type="term" value="C:extracellular space"/>
    <property type="evidence" value="ECO:0007669"/>
    <property type="project" value="TreeGrafter"/>
</dbReference>
<evidence type="ECO:0000313" key="20">
    <source>
        <dbReference type="Proteomes" id="UP000000440"/>
    </source>
</evidence>
<evidence type="ECO:0000256" key="13">
    <source>
        <dbReference type="ARBA" id="ARBA00023049"/>
    </source>
</evidence>
<dbReference type="CDD" id="cd14686">
    <property type="entry name" value="bZIP"/>
    <property type="match status" value="1"/>
</dbReference>
<dbReference type="eggNOG" id="COG0308">
    <property type="taxonomic scope" value="Bacteria"/>
</dbReference>
<keyword evidence="13" id="KW-0482">Metalloprotease</keyword>
<dbReference type="PRINTS" id="PR00756">
    <property type="entry name" value="ALADIPTASE"/>
</dbReference>
<dbReference type="PANTHER" id="PTHR11533">
    <property type="entry name" value="PROTEASE M1 ZINC METALLOPROTEASE"/>
    <property type="match status" value="1"/>
</dbReference>
<dbReference type="Gene3D" id="1.25.10.10">
    <property type="entry name" value="Leucine-rich Repeat Variant"/>
    <property type="match status" value="2"/>
</dbReference>
<proteinExistence type="inferred from homology"/>
<evidence type="ECO:0000259" key="18">
    <source>
        <dbReference type="Pfam" id="PF17900"/>
    </source>
</evidence>
<keyword evidence="9" id="KW-0479">Metal-binding</keyword>
<keyword evidence="12" id="KW-0862">Zinc</keyword>
<dbReference type="FunFam" id="1.10.390.10:FF:000013">
    <property type="entry name" value="Aminopeptidase N"/>
    <property type="match status" value="1"/>
</dbReference>
<dbReference type="GO" id="GO:0043171">
    <property type="term" value="P:peptide catabolic process"/>
    <property type="evidence" value="ECO:0007669"/>
    <property type="project" value="TreeGrafter"/>
</dbReference>
<dbReference type="Gene3D" id="2.60.40.1730">
    <property type="entry name" value="tricorn interacting facor f3 domain"/>
    <property type="match status" value="1"/>
</dbReference>
<evidence type="ECO:0000256" key="6">
    <source>
        <dbReference type="ARBA" id="ARBA00022438"/>
    </source>
</evidence>
<dbReference type="AlphaFoldDB" id="Q8DHG4"/>
<dbReference type="EMBL" id="BA000039">
    <property type="protein sequence ID" value="BAC09547.1"/>
    <property type="molecule type" value="Genomic_DNA"/>
</dbReference>
<dbReference type="GO" id="GO:0042277">
    <property type="term" value="F:peptide binding"/>
    <property type="evidence" value="ECO:0007669"/>
    <property type="project" value="TreeGrafter"/>
</dbReference>
<dbReference type="GO" id="GO:0070006">
    <property type="term" value="F:metalloaminopeptidase activity"/>
    <property type="evidence" value="ECO:0007669"/>
    <property type="project" value="TreeGrafter"/>
</dbReference>
<dbReference type="InterPro" id="IPR001930">
    <property type="entry name" value="Peptidase_M1"/>
</dbReference>
<evidence type="ECO:0000256" key="7">
    <source>
        <dbReference type="ARBA" id="ARBA00022549"/>
    </source>
</evidence>
<keyword evidence="7" id="KW-0042">Antenna complex</keyword>
<name>Q8DHG4_THEVB</name>
<keyword evidence="11" id="KW-0378">Hydrolase</keyword>
<dbReference type="Pfam" id="PF01433">
    <property type="entry name" value="Peptidase_M1"/>
    <property type="match status" value="1"/>
</dbReference>
<dbReference type="InterPro" id="IPR045357">
    <property type="entry name" value="Aminopeptidase_N-like_N"/>
</dbReference>
<dbReference type="SUPFAM" id="SSF63737">
    <property type="entry name" value="Leukotriene A4 hydrolase N-terminal domain"/>
    <property type="match status" value="1"/>
</dbReference>
<dbReference type="Proteomes" id="UP000000440">
    <property type="component" value="Chromosome"/>
</dbReference>
<comment type="similarity">
    <text evidence="3">Belongs to the peptidase M1 family.</text>
</comment>
<dbReference type="SUPFAM" id="SSF48371">
    <property type="entry name" value="ARM repeat"/>
    <property type="match status" value="1"/>
</dbReference>
<dbReference type="InterPro" id="IPR004155">
    <property type="entry name" value="PBS_lyase_HEAT"/>
</dbReference>
<organism evidence="19 20">
    <name type="scientific">Thermosynechococcus vestitus (strain NIES-2133 / IAM M-273 / BP-1)</name>
    <dbReference type="NCBI Taxonomy" id="197221"/>
    <lineage>
        <taxon>Bacteria</taxon>
        <taxon>Bacillati</taxon>
        <taxon>Cyanobacteriota</taxon>
        <taxon>Cyanophyceae</taxon>
        <taxon>Acaryochloridales</taxon>
        <taxon>Thermosynechococcaceae</taxon>
        <taxon>Thermosynechococcus</taxon>
    </lineage>
</organism>
<evidence type="ECO:0000256" key="4">
    <source>
        <dbReference type="ARBA" id="ARBA00012564"/>
    </source>
</evidence>
<dbReference type="InterPro" id="IPR042097">
    <property type="entry name" value="Aminopeptidase_N-like_N_sf"/>
</dbReference>
<evidence type="ECO:0000256" key="14">
    <source>
        <dbReference type="ARBA" id="ARBA00029811"/>
    </source>
</evidence>
<dbReference type="PANTHER" id="PTHR11533:SF174">
    <property type="entry name" value="PUROMYCIN-SENSITIVE AMINOPEPTIDASE-RELATED"/>
    <property type="match status" value="1"/>
</dbReference>
<dbReference type="KEGG" id="tel:tlr1995"/>
<evidence type="ECO:0000256" key="2">
    <source>
        <dbReference type="ARBA" id="ARBA00001947"/>
    </source>
</evidence>
<dbReference type="GO" id="GO:0008270">
    <property type="term" value="F:zinc ion binding"/>
    <property type="evidence" value="ECO:0007669"/>
    <property type="project" value="InterPro"/>
</dbReference>
<dbReference type="InterPro" id="IPR016024">
    <property type="entry name" value="ARM-type_fold"/>
</dbReference>
<dbReference type="GO" id="GO:0005737">
    <property type="term" value="C:cytoplasm"/>
    <property type="evidence" value="ECO:0007669"/>
    <property type="project" value="TreeGrafter"/>
</dbReference>
<keyword evidence="20" id="KW-1185">Reference proteome</keyword>
<evidence type="ECO:0000256" key="15">
    <source>
        <dbReference type="ARBA" id="ARBA00031533"/>
    </source>
</evidence>
<evidence type="ECO:0000259" key="17">
    <source>
        <dbReference type="Pfam" id="PF01433"/>
    </source>
</evidence>
<dbReference type="eggNOG" id="COG1413">
    <property type="taxonomic scope" value="Bacteria"/>
</dbReference>
<feature type="coiled-coil region" evidence="16">
    <location>
        <begin position="825"/>
        <end position="859"/>
    </location>
</feature>
<keyword evidence="8" id="KW-0645">Protease</keyword>
<accession>Q8DHG4</accession>
<feature type="domain" description="Aminopeptidase N-like N-terminal" evidence="18">
    <location>
        <begin position="32"/>
        <end position="198"/>
    </location>
</feature>
<dbReference type="RefSeq" id="WP_011057830.1">
    <property type="nucleotide sequence ID" value="NC_004113.1"/>
</dbReference>
<dbReference type="PATRIC" id="fig|197221.4.peg.2086"/>
<evidence type="ECO:0000256" key="1">
    <source>
        <dbReference type="ARBA" id="ARBA00000098"/>
    </source>
</evidence>
<dbReference type="CDD" id="cd09603">
    <property type="entry name" value="M1_APN_like"/>
    <property type="match status" value="1"/>
</dbReference>
<evidence type="ECO:0000256" key="5">
    <source>
        <dbReference type="ARBA" id="ARBA00015611"/>
    </source>
</evidence>
<dbReference type="Gene3D" id="1.10.390.10">
    <property type="entry name" value="Neutral Protease Domain 2"/>
    <property type="match status" value="1"/>
</dbReference>
<dbReference type="InterPro" id="IPR011989">
    <property type="entry name" value="ARM-like"/>
</dbReference>
<evidence type="ECO:0000313" key="19">
    <source>
        <dbReference type="EMBL" id="BAC09547.1"/>
    </source>
</evidence>
<dbReference type="InterPro" id="IPR027268">
    <property type="entry name" value="Peptidase_M4/M1_CTD_sf"/>
</dbReference>
<dbReference type="SUPFAM" id="SSF55486">
    <property type="entry name" value="Metalloproteases ('zincins'), catalytic domain"/>
    <property type="match status" value="1"/>
</dbReference>
<gene>
    <name evidence="19" type="ordered locus">tlr1995</name>
</gene>
<sequence length="863" mass="97960">MPSDVTPAKSFVLRGARPHYSPDRPGQVEHIFLDLTLDLEAQTCWGQCHIHLRPLHSQLRHLRLNAVGQQIKGVTVQHQAQPFHYDGEFLEISLDESLGISPEQVLLIAIDYRLDKPQRGLYFVSTHPPQAWTQGEDEDSRYWFPCFDYPGQLATSEIRARVRQPLQAISNGELRACYSEGEWQVFHWHQPQVHPTYLMTLAVGDFAVFDDQWQGKPVTYYVAKDRAADALRTLGKTPKMIDFFSRIYGYPYPYPKYAQVCVADFIFGGMENTSTTLLTDRCLLDERAATEDFRSESLVAHELAHQWFGDLVVIKHWSHAWIKEGMASYAEVLWFEEEYGADFAAYYRLGELRSYLSEDSDRYRRPIVTHVYRDAIELYDRHLYEKGACVYHMIRQELGEELFWKAIQTFVQTYAHQTVETVDLLRAIESATGRNLLPLFDQYVFRGGHPDFHVSYRWEATEQLAVITVKQQQVTEGVTPLERNLFDLRIPIGIGTVDEQGQVSVKIMPLRIHEPEHTFYLPLPKQPRFVSFDAGNHTLKTVTLEYPLPELKAQLQYDPDVLGRIQAAIALGKKGNLEVVQTLAEAFKGEPFWGVRREIAKVLGTIQLDQSLDALKLALADHHPHVRAAAVEAIAGFKSAKAYELLKPIAKHGDPSYSVEAAALKGIGVIAAAKPQPKPKPEKVLKRLRKALETRQGWNEVVRCGAIAGVGQLKDLPEAVNLVLDYTAMDVPQPLRLAAIRTLGTIGDRHHPQLSQILERLEQLSHETFFFTQMAVVQALSQIDHPRVLGLLQQVGDRTTDGRIKRFVDESIAKVQKAIGSDDRLKTLETTLSELQKENQTLKSRLEELAARTQATNQESAPS</sequence>
<evidence type="ECO:0000256" key="3">
    <source>
        <dbReference type="ARBA" id="ARBA00010136"/>
    </source>
</evidence>
<dbReference type="Pfam" id="PF17900">
    <property type="entry name" value="Peptidase_M1_N"/>
    <property type="match status" value="1"/>
</dbReference>
<dbReference type="GO" id="GO:0006508">
    <property type="term" value="P:proteolysis"/>
    <property type="evidence" value="ECO:0007669"/>
    <property type="project" value="UniProtKB-KW"/>
</dbReference>
<evidence type="ECO:0000256" key="10">
    <source>
        <dbReference type="ARBA" id="ARBA00022738"/>
    </source>
</evidence>
<dbReference type="EC" id="3.4.11.2" evidence="4"/>